<gene>
    <name evidence="2" type="ORF">DJ52_08215</name>
</gene>
<feature type="transmembrane region" description="Helical" evidence="1">
    <location>
        <begin position="48"/>
        <end position="77"/>
    </location>
</feature>
<feature type="transmembrane region" description="Helical" evidence="1">
    <location>
        <begin position="115"/>
        <end position="140"/>
    </location>
</feature>
<accession>A0ABX5B3K8</accession>
<reference evidence="2 3" key="1">
    <citation type="submission" date="2014-04" db="EMBL/GenBank/DDBJ databases">
        <title>Whole genome sequence of 'Brachyspira hampsonii' D13-03603F2.</title>
        <authorList>
            <person name="Patterson A.H."/>
            <person name="Chaban B."/>
            <person name="Fernando C."/>
            <person name="Harding J.C."/>
            <person name="Hill J.E."/>
        </authorList>
    </citation>
    <scope>NUCLEOTIDE SEQUENCE [LARGE SCALE GENOMIC DNA]</scope>
    <source>
        <strain evidence="2 3">D13-03603F2</strain>
    </source>
</reference>
<name>A0ABX5B3K8_9SPIR</name>
<evidence type="ECO:0000256" key="1">
    <source>
        <dbReference type="SAM" id="Phobius"/>
    </source>
</evidence>
<dbReference type="Proteomes" id="UP000238924">
    <property type="component" value="Unassembled WGS sequence"/>
</dbReference>
<feature type="transmembrane region" description="Helical" evidence="1">
    <location>
        <begin position="89"/>
        <end position="109"/>
    </location>
</feature>
<keyword evidence="1" id="KW-0472">Membrane</keyword>
<keyword evidence="1" id="KW-1133">Transmembrane helix</keyword>
<evidence type="ECO:0000313" key="3">
    <source>
        <dbReference type="Proteomes" id="UP000238924"/>
    </source>
</evidence>
<sequence>MIKKISFISVTVIQVLFVISAFALQFLSKKKMGVMRHFVYYNKKFETIYNIPFLINAASFLILIIIIIAAIVFFYFFKSKIYSNKYMMLFNISLIILGILFIIFLRMFSRESLLAYYYMTLIFFIVYISEFIKTSLYYLFIKKSKNIKK</sequence>
<keyword evidence="3" id="KW-1185">Reference proteome</keyword>
<dbReference type="EMBL" id="JJMJ01000127">
    <property type="protein sequence ID" value="PPS21881.1"/>
    <property type="molecule type" value="Genomic_DNA"/>
</dbReference>
<feature type="transmembrane region" description="Helical" evidence="1">
    <location>
        <begin position="7"/>
        <end position="28"/>
    </location>
</feature>
<organism evidence="2 3">
    <name type="scientific">Brachyspira murdochii</name>
    <dbReference type="NCBI Taxonomy" id="84378"/>
    <lineage>
        <taxon>Bacteria</taxon>
        <taxon>Pseudomonadati</taxon>
        <taxon>Spirochaetota</taxon>
        <taxon>Spirochaetia</taxon>
        <taxon>Brachyspirales</taxon>
        <taxon>Brachyspiraceae</taxon>
        <taxon>Brachyspira</taxon>
    </lineage>
</organism>
<comment type="caution">
    <text evidence="2">The sequence shown here is derived from an EMBL/GenBank/DDBJ whole genome shotgun (WGS) entry which is preliminary data.</text>
</comment>
<protein>
    <submittedName>
        <fullName evidence="2">Uncharacterized protein</fullName>
    </submittedName>
</protein>
<proteinExistence type="predicted"/>
<evidence type="ECO:0000313" key="2">
    <source>
        <dbReference type="EMBL" id="PPS21881.1"/>
    </source>
</evidence>
<keyword evidence="1" id="KW-0812">Transmembrane</keyword>